<evidence type="ECO:0000256" key="5">
    <source>
        <dbReference type="PROSITE-ProRule" id="PRU00076"/>
    </source>
</evidence>
<dbReference type="InterPro" id="IPR000742">
    <property type="entry name" value="EGF"/>
</dbReference>
<dbReference type="SMART" id="SM00179">
    <property type="entry name" value="EGF_CA"/>
    <property type="match status" value="1"/>
</dbReference>
<accession>A9V1Y1</accession>
<evidence type="ECO:0000256" key="4">
    <source>
        <dbReference type="ARBA" id="ARBA00023157"/>
    </source>
</evidence>
<dbReference type="GO" id="GO:0005509">
    <property type="term" value="F:calcium ion binding"/>
    <property type="evidence" value="ECO:0007669"/>
    <property type="project" value="InterPro"/>
</dbReference>
<dbReference type="InterPro" id="IPR049883">
    <property type="entry name" value="NOTCH1_EGF-like"/>
</dbReference>
<keyword evidence="2" id="KW-0732">Signal</keyword>
<protein>
    <recommendedName>
        <fullName evidence="6">EGF-like domain-containing protein</fullName>
    </recommendedName>
</protein>
<dbReference type="KEGG" id="mbr:MONBRDRAFT_26291"/>
<reference evidence="7 8" key="1">
    <citation type="journal article" date="2008" name="Nature">
        <title>The genome of the choanoflagellate Monosiga brevicollis and the origin of metazoans.</title>
        <authorList>
            <consortium name="JGI Sequencing"/>
            <person name="King N."/>
            <person name="Westbrook M.J."/>
            <person name="Young S.L."/>
            <person name="Kuo A."/>
            <person name="Abedin M."/>
            <person name="Chapman J."/>
            <person name="Fairclough S."/>
            <person name="Hellsten U."/>
            <person name="Isogai Y."/>
            <person name="Letunic I."/>
            <person name="Marr M."/>
            <person name="Pincus D."/>
            <person name="Putnam N."/>
            <person name="Rokas A."/>
            <person name="Wright K.J."/>
            <person name="Zuzow R."/>
            <person name="Dirks W."/>
            <person name="Good M."/>
            <person name="Goodstein D."/>
            <person name="Lemons D."/>
            <person name="Li W."/>
            <person name="Lyons J.B."/>
            <person name="Morris A."/>
            <person name="Nichols S."/>
            <person name="Richter D.J."/>
            <person name="Salamov A."/>
            <person name="Bork P."/>
            <person name="Lim W.A."/>
            <person name="Manning G."/>
            <person name="Miller W.T."/>
            <person name="McGinnis W."/>
            <person name="Shapiro H."/>
            <person name="Tjian R."/>
            <person name="Grigoriev I.V."/>
            <person name="Rokhsar D."/>
        </authorList>
    </citation>
    <scope>NUCLEOTIDE SEQUENCE [LARGE SCALE GENOMIC DNA]</scope>
    <source>
        <strain evidence="8">MX1 / ATCC 50154</strain>
    </source>
</reference>
<dbReference type="RefSeq" id="XP_001746748.1">
    <property type="nucleotide sequence ID" value="XM_001746696.1"/>
</dbReference>
<evidence type="ECO:0000256" key="2">
    <source>
        <dbReference type="ARBA" id="ARBA00022729"/>
    </source>
</evidence>
<keyword evidence="8" id="KW-1185">Reference proteome</keyword>
<dbReference type="InterPro" id="IPR018097">
    <property type="entry name" value="EGF_Ca-bd_CS"/>
</dbReference>
<dbReference type="PROSITE" id="PS01187">
    <property type="entry name" value="EGF_CA"/>
    <property type="match status" value="1"/>
</dbReference>
<keyword evidence="1 5" id="KW-0245">EGF-like domain</keyword>
<organism evidence="7 8">
    <name type="scientific">Monosiga brevicollis</name>
    <name type="common">Choanoflagellate</name>
    <dbReference type="NCBI Taxonomy" id="81824"/>
    <lineage>
        <taxon>Eukaryota</taxon>
        <taxon>Choanoflagellata</taxon>
        <taxon>Craspedida</taxon>
        <taxon>Salpingoecidae</taxon>
        <taxon>Monosiga</taxon>
    </lineage>
</organism>
<dbReference type="AlphaFoldDB" id="A9V1Y1"/>
<dbReference type="InterPro" id="IPR001881">
    <property type="entry name" value="EGF-like_Ca-bd_dom"/>
</dbReference>
<comment type="caution">
    <text evidence="5">Lacks conserved residue(s) required for the propagation of feature annotation.</text>
</comment>
<dbReference type="CDD" id="cd00054">
    <property type="entry name" value="EGF_CA"/>
    <property type="match status" value="1"/>
</dbReference>
<dbReference type="FunFam" id="2.10.25.10:FF:000038">
    <property type="entry name" value="Fibrillin 2"/>
    <property type="match status" value="1"/>
</dbReference>
<keyword evidence="4" id="KW-1015">Disulfide bond</keyword>
<gene>
    <name evidence="7" type="ORF">MONBRDRAFT_26291</name>
</gene>
<evidence type="ECO:0000256" key="1">
    <source>
        <dbReference type="ARBA" id="ARBA00022536"/>
    </source>
</evidence>
<evidence type="ECO:0000313" key="8">
    <source>
        <dbReference type="Proteomes" id="UP000001357"/>
    </source>
</evidence>
<dbReference type="EMBL" id="CH991554">
    <property type="protein sequence ID" value="EDQ88644.1"/>
    <property type="molecule type" value="Genomic_DNA"/>
</dbReference>
<dbReference type="InterPro" id="IPR000152">
    <property type="entry name" value="EGF-type_Asp/Asn_hydroxyl_site"/>
</dbReference>
<dbReference type="PANTHER" id="PTHR24039">
    <property type="entry name" value="FIBRILLIN-RELATED"/>
    <property type="match status" value="1"/>
</dbReference>
<dbReference type="STRING" id="81824.A9V1Y1"/>
<dbReference type="PROSITE" id="PS00010">
    <property type="entry name" value="ASX_HYDROXYL"/>
    <property type="match status" value="1"/>
</dbReference>
<evidence type="ECO:0000259" key="6">
    <source>
        <dbReference type="PROSITE" id="PS50026"/>
    </source>
</evidence>
<sequence>MACGSEPSMDAQDGNLIFNVGTSKSVVIRQGEATIDLLRVLYSLQTALANAQAEIAMLKASQATLDATLEHNVTQLLTQKADQSELEITVASAVDSMRNYADEAVQGMSNCAAEEAAAARLALVNTTAFVGLEQRVAVLETTFVSQTSLAEDLQEVVIDVSETLDHELQYVYGNMSLLGADLANTTFNANADEILRCFSLGLVYDAESDACIPTYLHTGCPAGGPSVANAMGCASGFAATNTAKFVCNALSEWIPVSGDALVCTDVDECAAGATCPELATCTNLVGSYECRCPGGDTVARDAPACYGLYMHFLDTPEKLLFDFTQDCGKQESDVSSSIPQGAVAIVASLTSYNSLRNDHCVYSLGRDNDVPCSFSSGGVYSTNTYYNDVLQTQNGENGGPQYHGFSSGTSIIPLNGRTVKSSIHGMTHGVNYLTVYIYGYVMGVDGRSTLLEVNQVHNLRLASSSAATIASLQTQHVPASGVAGVLTTATTFVDTHRDHYWTNFGPDINLTYPNWDAQPSETTSFWGDAVITNDGDASVASAYYGYSQFLMTGTADDGTVRVETNVGFNDAGTSYLTVAVFGYIPKGPFTNIIYLEAAQRRTISFDPTTRTVINNIAPPAATGIPVTAKALITTIFTYDAPGISDHVNHLFGRDASTNVNSWDNSIHDNNVYFNDVQITHDGSAGSKNYYGFWHGTQIIPLKANGNFDAILCDGAANDGTPHRVAINIVGYVAA</sequence>
<dbReference type="Pfam" id="PF07645">
    <property type="entry name" value="EGF_CA"/>
    <property type="match status" value="1"/>
</dbReference>
<name>A9V1Y1_MONBE</name>
<feature type="domain" description="EGF-like" evidence="6">
    <location>
        <begin position="265"/>
        <end position="302"/>
    </location>
</feature>
<dbReference type="InParanoid" id="A9V1Y1"/>
<dbReference type="GeneID" id="5891887"/>
<dbReference type="Proteomes" id="UP000001357">
    <property type="component" value="Unassembled WGS sequence"/>
</dbReference>
<keyword evidence="3" id="KW-0677">Repeat</keyword>
<dbReference type="Gene3D" id="2.10.25.10">
    <property type="entry name" value="Laminin"/>
    <property type="match status" value="1"/>
</dbReference>
<dbReference type="SUPFAM" id="SSF57196">
    <property type="entry name" value="EGF/Laminin"/>
    <property type="match status" value="1"/>
</dbReference>
<evidence type="ECO:0000313" key="7">
    <source>
        <dbReference type="EMBL" id="EDQ88644.1"/>
    </source>
</evidence>
<evidence type="ECO:0000256" key="3">
    <source>
        <dbReference type="ARBA" id="ARBA00022737"/>
    </source>
</evidence>
<proteinExistence type="predicted"/>
<dbReference type="PROSITE" id="PS50026">
    <property type="entry name" value="EGF_3"/>
    <property type="match status" value="1"/>
</dbReference>